<gene>
    <name evidence="4" type="ORF">CgunFtcFv8_000924</name>
</gene>
<dbReference type="AlphaFoldDB" id="A0AAN8DL68"/>
<protein>
    <recommendedName>
        <fullName evidence="2">ribonuclease H</fullName>
        <ecNumber evidence="2">3.1.26.4</ecNumber>
    </recommendedName>
</protein>
<dbReference type="SUPFAM" id="SSF56672">
    <property type="entry name" value="DNA/RNA polymerases"/>
    <property type="match status" value="1"/>
</dbReference>
<dbReference type="InterPro" id="IPR008042">
    <property type="entry name" value="Retrotrans_Pao"/>
</dbReference>
<name>A0AAN8DL68_CHAGU</name>
<keyword evidence="5" id="KW-1185">Reference proteome</keyword>
<comment type="similarity">
    <text evidence="1">Belongs to the beta type-B retroviral polymerase family. HERV class-II K(HML-2) pol subfamily.</text>
</comment>
<dbReference type="Gene3D" id="3.10.10.10">
    <property type="entry name" value="HIV Type 1 Reverse Transcriptase, subunit A, domain 1"/>
    <property type="match status" value="1"/>
</dbReference>
<evidence type="ECO:0000259" key="3">
    <source>
        <dbReference type="Pfam" id="PF00078"/>
    </source>
</evidence>
<dbReference type="InterPro" id="IPR000477">
    <property type="entry name" value="RT_dom"/>
</dbReference>
<dbReference type="EMBL" id="JAURVH010001521">
    <property type="protein sequence ID" value="KAK5924005.1"/>
    <property type="molecule type" value="Genomic_DNA"/>
</dbReference>
<feature type="domain" description="Reverse transcriptase" evidence="3">
    <location>
        <begin position="2"/>
        <end position="107"/>
    </location>
</feature>
<dbReference type="Pfam" id="PF00078">
    <property type="entry name" value="RVT_1"/>
    <property type="match status" value="1"/>
</dbReference>
<dbReference type="Proteomes" id="UP001331515">
    <property type="component" value="Unassembled WGS sequence"/>
</dbReference>
<reference evidence="4 5" key="1">
    <citation type="journal article" date="2023" name="Mol. Biol. Evol.">
        <title>Genomics of Secondarily Temperate Adaptation in the Only Non-Antarctic Icefish.</title>
        <authorList>
            <person name="Rivera-Colon A.G."/>
            <person name="Rayamajhi N."/>
            <person name="Minhas B.F."/>
            <person name="Madrigal G."/>
            <person name="Bilyk K.T."/>
            <person name="Yoon V."/>
            <person name="Hune M."/>
            <person name="Gregory S."/>
            <person name="Cheng C.H.C."/>
            <person name="Catchen J.M."/>
        </authorList>
    </citation>
    <scope>NUCLEOTIDE SEQUENCE [LARGE SCALE GENOMIC DNA]</scope>
    <source>
        <tissue evidence="4">White muscle</tissue>
    </source>
</reference>
<dbReference type="PANTHER" id="PTHR47331">
    <property type="entry name" value="PHD-TYPE DOMAIN-CONTAINING PROTEIN"/>
    <property type="match status" value="1"/>
</dbReference>
<dbReference type="EC" id="3.1.26.4" evidence="2"/>
<evidence type="ECO:0000313" key="5">
    <source>
        <dbReference type="Proteomes" id="UP001331515"/>
    </source>
</evidence>
<dbReference type="InterPro" id="IPR043128">
    <property type="entry name" value="Rev_trsase/Diguanyl_cyclase"/>
</dbReference>
<evidence type="ECO:0000256" key="2">
    <source>
        <dbReference type="ARBA" id="ARBA00012180"/>
    </source>
</evidence>
<dbReference type="InterPro" id="IPR043502">
    <property type="entry name" value="DNA/RNA_pol_sf"/>
</dbReference>
<comment type="caution">
    <text evidence="4">The sequence shown here is derived from an EMBL/GenBank/DDBJ whole genome shotgun (WGS) entry which is preliminary data.</text>
</comment>
<accession>A0AAN8DL68</accession>
<dbReference type="Pfam" id="PF05380">
    <property type="entry name" value="Peptidase_A17"/>
    <property type="match status" value="1"/>
</dbReference>
<evidence type="ECO:0000256" key="1">
    <source>
        <dbReference type="ARBA" id="ARBA00010879"/>
    </source>
</evidence>
<dbReference type="PANTHER" id="PTHR47331:SF5">
    <property type="entry name" value="RIBONUCLEASE H"/>
    <property type="match status" value="1"/>
</dbReference>
<evidence type="ECO:0000313" key="4">
    <source>
        <dbReference type="EMBL" id="KAK5924005.1"/>
    </source>
</evidence>
<dbReference type="Gene3D" id="3.30.70.270">
    <property type="match status" value="1"/>
</dbReference>
<organism evidence="4 5">
    <name type="scientific">Champsocephalus gunnari</name>
    <name type="common">Mackerel icefish</name>
    <dbReference type="NCBI Taxonomy" id="52237"/>
    <lineage>
        <taxon>Eukaryota</taxon>
        <taxon>Metazoa</taxon>
        <taxon>Chordata</taxon>
        <taxon>Craniata</taxon>
        <taxon>Vertebrata</taxon>
        <taxon>Euteleostomi</taxon>
        <taxon>Actinopterygii</taxon>
        <taxon>Neopterygii</taxon>
        <taxon>Teleostei</taxon>
        <taxon>Neoteleostei</taxon>
        <taxon>Acanthomorphata</taxon>
        <taxon>Eupercaria</taxon>
        <taxon>Perciformes</taxon>
        <taxon>Notothenioidei</taxon>
        <taxon>Channichthyidae</taxon>
        <taxon>Champsocephalus</taxon>
    </lineage>
</organism>
<proteinExistence type="inferred from homology"/>
<dbReference type="GO" id="GO:0004523">
    <property type="term" value="F:RNA-DNA hybrid ribonuclease activity"/>
    <property type="evidence" value="ECO:0007669"/>
    <property type="project" value="UniProtKB-EC"/>
</dbReference>
<sequence>MFHQVRLLPEDRPLLRFVWRNLQREEKPDVYQWQVLPFGTTSSPCCATFALQKHVKDHAKGNEDILQSVEQLFYVDNCLQSLSTPESAKLLVDKMRQCLALGGFEIRQWASNITAVVSHLPSTARSESTELWLAEKSADPQEPALGLMRHCPTDRLGYRSRPIESATPTMRHIYKVLARQYDPLGAIIPYTTRAKVLFQKLWVKKRSRDDPNLPLDIVQAWSSWERVLPRLADITLPRTYTPLEAATEATDYTLHVFCDTSEQAYGSVAVASRRHCYRTS</sequence>